<dbReference type="Proteomes" id="UP000292307">
    <property type="component" value="Chromosome"/>
</dbReference>
<dbReference type="PANTHER" id="PTHR48111:SF1">
    <property type="entry name" value="TWO-COMPONENT RESPONSE REGULATOR ORR33"/>
    <property type="match status" value="1"/>
</dbReference>
<evidence type="ECO:0000256" key="6">
    <source>
        <dbReference type="PROSITE-ProRule" id="PRU00169"/>
    </source>
</evidence>
<sequence length="221" mass="24605">MKIFLLEDDIAIGEALLSVLHAESWQVVWCRMAANAVDRLRNEHFDVVLLDLGLPDGDGTDVLRDLRAAELNLPVLVITARESLQDRLGAFNLGADDYLIKPFDIPELLVRLQAVARRAGITHSQRDPQWTLGRLVLYERSVKVTLDGAPVALSKTEFALLQTLIRQAGQVITRADIERRVLGSTEGKTLDVHVFNLRKKIGDGFIRTVRGIGYMLQDDAG</sequence>
<dbReference type="GO" id="GO:0032993">
    <property type="term" value="C:protein-DNA complex"/>
    <property type="evidence" value="ECO:0007669"/>
    <property type="project" value="TreeGrafter"/>
</dbReference>
<dbReference type="EMBL" id="CP036401">
    <property type="protein sequence ID" value="QBI01200.1"/>
    <property type="molecule type" value="Genomic_DNA"/>
</dbReference>
<name>A0A411WWR6_9BURK</name>
<dbReference type="RefSeq" id="WP_131145322.1">
    <property type="nucleotide sequence ID" value="NZ_BMWV01000007.1"/>
</dbReference>
<dbReference type="Pfam" id="PF00072">
    <property type="entry name" value="Response_reg"/>
    <property type="match status" value="1"/>
</dbReference>
<dbReference type="InterPro" id="IPR001789">
    <property type="entry name" value="Sig_transdc_resp-reg_receiver"/>
</dbReference>
<keyword evidence="1 6" id="KW-0597">Phosphoprotein</keyword>
<dbReference type="SUPFAM" id="SSF46894">
    <property type="entry name" value="C-terminal effector domain of the bipartite response regulators"/>
    <property type="match status" value="1"/>
</dbReference>
<reference evidence="10" key="3">
    <citation type="submission" date="2022-12" db="EMBL/GenBank/DDBJ databases">
        <authorList>
            <person name="Sun Q."/>
            <person name="Kim S."/>
        </authorList>
    </citation>
    <scope>NUCLEOTIDE SEQUENCE</scope>
    <source>
        <strain evidence="10">KCTC 12343</strain>
    </source>
</reference>
<dbReference type="Gene3D" id="3.40.50.2300">
    <property type="match status" value="1"/>
</dbReference>
<evidence type="ECO:0000313" key="10">
    <source>
        <dbReference type="EMBL" id="GGY48909.1"/>
    </source>
</evidence>
<dbReference type="GO" id="GO:0000976">
    <property type="term" value="F:transcription cis-regulatory region binding"/>
    <property type="evidence" value="ECO:0007669"/>
    <property type="project" value="TreeGrafter"/>
</dbReference>
<feature type="modified residue" description="4-aspartylphosphate" evidence="6">
    <location>
        <position position="51"/>
    </location>
</feature>
<keyword evidence="12" id="KW-1185">Reference proteome</keyword>
<protein>
    <submittedName>
        <fullName evidence="10">DNA-binding response regulator</fullName>
    </submittedName>
    <submittedName>
        <fullName evidence="11">Response regulator transcription factor</fullName>
    </submittedName>
</protein>
<evidence type="ECO:0000313" key="13">
    <source>
        <dbReference type="Proteomes" id="UP000628442"/>
    </source>
</evidence>
<evidence type="ECO:0000256" key="5">
    <source>
        <dbReference type="ARBA" id="ARBA00023163"/>
    </source>
</evidence>
<dbReference type="InterPro" id="IPR036388">
    <property type="entry name" value="WH-like_DNA-bd_sf"/>
</dbReference>
<dbReference type="SMART" id="SM00862">
    <property type="entry name" value="Trans_reg_C"/>
    <property type="match status" value="1"/>
</dbReference>
<gene>
    <name evidence="11" type="ORF">EYF70_10365</name>
    <name evidence="10" type="ORF">GCM10007387_33980</name>
</gene>
<evidence type="ECO:0000256" key="2">
    <source>
        <dbReference type="ARBA" id="ARBA00023012"/>
    </source>
</evidence>
<accession>A0A411WWR6</accession>
<dbReference type="Pfam" id="PF00486">
    <property type="entry name" value="Trans_reg_C"/>
    <property type="match status" value="1"/>
</dbReference>
<feature type="DNA-binding region" description="OmpR/PhoB-type" evidence="7">
    <location>
        <begin position="127"/>
        <end position="218"/>
    </location>
</feature>
<dbReference type="GO" id="GO:0006355">
    <property type="term" value="P:regulation of DNA-templated transcription"/>
    <property type="evidence" value="ECO:0007669"/>
    <property type="project" value="InterPro"/>
</dbReference>
<evidence type="ECO:0000256" key="3">
    <source>
        <dbReference type="ARBA" id="ARBA00023015"/>
    </source>
</evidence>
<dbReference type="InterPro" id="IPR001867">
    <property type="entry name" value="OmpR/PhoB-type_DNA-bd"/>
</dbReference>
<dbReference type="SUPFAM" id="SSF52172">
    <property type="entry name" value="CheY-like"/>
    <property type="match status" value="1"/>
</dbReference>
<dbReference type="PROSITE" id="PS51755">
    <property type="entry name" value="OMPR_PHOB"/>
    <property type="match status" value="1"/>
</dbReference>
<reference evidence="10" key="1">
    <citation type="journal article" date="2014" name="Int. J. Syst. Evol. Microbiol.">
        <title>Complete genome sequence of Corynebacterium casei LMG S-19264T (=DSM 44701T), isolated from a smear-ripened cheese.</title>
        <authorList>
            <consortium name="US DOE Joint Genome Institute (JGI-PGF)"/>
            <person name="Walter F."/>
            <person name="Albersmeier A."/>
            <person name="Kalinowski J."/>
            <person name="Ruckert C."/>
        </authorList>
    </citation>
    <scope>NUCLEOTIDE SEQUENCE</scope>
    <source>
        <strain evidence="10">KCTC 12343</strain>
    </source>
</reference>
<dbReference type="CDD" id="cd00383">
    <property type="entry name" value="trans_reg_C"/>
    <property type="match status" value="1"/>
</dbReference>
<keyword evidence="5" id="KW-0804">Transcription</keyword>
<dbReference type="InterPro" id="IPR016032">
    <property type="entry name" value="Sig_transdc_resp-reg_C-effctor"/>
</dbReference>
<dbReference type="AlphaFoldDB" id="A0A411WWR6"/>
<evidence type="ECO:0000259" key="8">
    <source>
        <dbReference type="PROSITE" id="PS50110"/>
    </source>
</evidence>
<evidence type="ECO:0000256" key="7">
    <source>
        <dbReference type="PROSITE-ProRule" id="PRU01091"/>
    </source>
</evidence>
<keyword evidence="4 7" id="KW-0238">DNA-binding</keyword>
<evidence type="ECO:0000256" key="4">
    <source>
        <dbReference type="ARBA" id="ARBA00023125"/>
    </source>
</evidence>
<dbReference type="InterPro" id="IPR039420">
    <property type="entry name" value="WalR-like"/>
</dbReference>
<dbReference type="EMBL" id="BMWV01000007">
    <property type="protein sequence ID" value="GGY48909.1"/>
    <property type="molecule type" value="Genomic_DNA"/>
</dbReference>
<proteinExistence type="predicted"/>
<feature type="domain" description="OmpR/PhoB-type" evidence="9">
    <location>
        <begin position="127"/>
        <end position="218"/>
    </location>
</feature>
<evidence type="ECO:0000256" key="1">
    <source>
        <dbReference type="ARBA" id="ARBA00022553"/>
    </source>
</evidence>
<dbReference type="Gene3D" id="6.10.250.690">
    <property type="match status" value="1"/>
</dbReference>
<keyword evidence="3" id="KW-0805">Transcription regulation</keyword>
<dbReference type="PANTHER" id="PTHR48111">
    <property type="entry name" value="REGULATOR OF RPOS"/>
    <property type="match status" value="1"/>
</dbReference>
<organism evidence="10 13">
    <name type="scientific">Pseudoduganella albidiflava</name>
    <dbReference type="NCBI Taxonomy" id="321983"/>
    <lineage>
        <taxon>Bacteria</taxon>
        <taxon>Pseudomonadati</taxon>
        <taxon>Pseudomonadota</taxon>
        <taxon>Betaproteobacteria</taxon>
        <taxon>Burkholderiales</taxon>
        <taxon>Oxalobacteraceae</taxon>
        <taxon>Telluria group</taxon>
        <taxon>Pseudoduganella</taxon>
    </lineage>
</organism>
<reference evidence="11 12" key="2">
    <citation type="submission" date="2019-02" db="EMBL/GenBank/DDBJ databases">
        <title>Draft Genome Sequences of Six Type Strains of the Genus Massilia.</title>
        <authorList>
            <person name="Miess H."/>
            <person name="Frediansyhah A."/>
            <person name="Gross H."/>
        </authorList>
    </citation>
    <scope>NUCLEOTIDE SEQUENCE [LARGE SCALE GENOMIC DNA]</scope>
    <source>
        <strain evidence="11 12">DSM 17472</strain>
    </source>
</reference>
<evidence type="ECO:0000313" key="12">
    <source>
        <dbReference type="Proteomes" id="UP000292307"/>
    </source>
</evidence>
<dbReference type="SMART" id="SM00448">
    <property type="entry name" value="REC"/>
    <property type="match status" value="1"/>
</dbReference>
<dbReference type="Gene3D" id="1.10.10.10">
    <property type="entry name" value="Winged helix-like DNA-binding domain superfamily/Winged helix DNA-binding domain"/>
    <property type="match status" value="1"/>
</dbReference>
<keyword evidence="2" id="KW-0902">Two-component regulatory system</keyword>
<evidence type="ECO:0000313" key="11">
    <source>
        <dbReference type="EMBL" id="QBI01200.1"/>
    </source>
</evidence>
<evidence type="ECO:0000259" key="9">
    <source>
        <dbReference type="PROSITE" id="PS51755"/>
    </source>
</evidence>
<dbReference type="InterPro" id="IPR011006">
    <property type="entry name" value="CheY-like_superfamily"/>
</dbReference>
<dbReference type="Proteomes" id="UP000628442">
    <property type="component" value="Unassembled WGS sequence"/>
</dbReference>
<dbReference type="GO" id="GO:0000156">
    <property type="term" value="F:phosphorelay response regulator activity"/>
    <property type="evidence" value="ECO:0007669"/>
    <property type="project" value="TreeGrafter"/>
</dbReference>
<feature type="domain" description="Response regulatory" evidence="8">
    <location>
        <begin position="2"/>
        <end position="116"/>
    </location>
</feature>
<dbReference type="OrthoDB" id="9802426at2"/>
<dbReference type="PROSITE" id="PS50110">
    <property type="entry name" value="RESPONSE_REGULATORY"/>
    <property type="match status" value="1"/>
</dbReference>
<dbReference type="GO" id="GO:0005829">
    <property type="term" value="C:cytosol"/>
    <property type="evidence" value="ECO:0007669"/>
    <property type="project" value="TreeGrafter"/>
</dbReference>